<dbReference type="RefSeq" id="XP_046764631.1">
    <property type="nucleotide sequence ID" value="XM_046908675.1"/>
</dbReference>
<dbReference type="InterPro" id="IPR004843">
    <property type="entry name" value="Calcineurin-like_PHP"/>
</dbReference>
<dbReference type="VEuPathDB" id="HostDB:geneid_427999"/>
<dbReference type="OMA" id="SHDNEIN"/>
<dbReference type="EC" id="3.1.3.16" evidence="10"/>
<dbReference type="SMART" id="SM00156">
    <property type="entry name" value="PP2Ac"/>
    <property type="match status" value="1"/>
</dbReference>
<dbReference type="OrthoDB" id="442428at2759"/>
<reference evidence="11" key="2">
    <citation type="submission" date="2025-08" db="UniProtKB">
        <authorList>
            <consortium name="Ensembl"/>
        </authorList>
    </citation>
    <scope>IDENTIFICATION</scope>
    <source>
        <strain evidence="11">broiler</strain>
    </source>
</reference>
<dbReference type="RefSeq" id="XP_046764633.1">
    <property type="nucleotide sequence ID" value="XM_046908677.1"/>
</dbReference>
<evidence type="ECO:0000256" key="3">
    <source>
        <dbReference type="ARBA" id="ARBA00022723"/>
    </source>
</evidence>
<keyword evidence="6" id="KW-0106">Calcium</keyword>
<dbReference type="InterPro" id="IPR051134">
    <property type="entry name" value="PPP_phosphatase"/>
</dbReference>
<dbReference type="RefSeq" id="XP_046759563.1">
    <property type="nucleotide sequence ID" value="XM_046903607.1"/>
</dbReference>
<dbReference type="SUPFAM" id="SSF47473">
    <property type="entry name" value="EF-hand"/>
    <property type="match status" value="1"/>
</dbReference>
<dbReference type="PANTHER" id="PTHR45668">
    <property type="entry name" value="SERINE/THREONINE-PROTEIN PHOSPHATASE 5-RELATED"/>
    <property type="match status" value="1"/>
</dbReference>
<evidence type="ECO:0000256" key="5">
    <source>
        <dbReference type="ARBA" id="ARBA00022801"/>
    </source>
</evidence>
<dbReference type="GO" id="GO:0005634">
    <property type="term" value="C:nucleus"/>
    <property type="evidence" value="ECO:0000318"/>
    <property type="project" value="GO_Central"/>
</dbReference>
<dbReference type="PRINTS" id="PR00114">
    <property type="entry name" value="STPHPHTASE"/>
</dbReference>
<protein>
    <recommendedName>
        <fullName evidence="10">Serine/threonine-protein phosphatase</fullName>
        <ecNumber evidence="10">3.1.3.16</ecNumber>
    </recommendedName>
</protein>
<keyword evidence="3" id="KW-0479">Metal-binding</keyword>
<dbReference type="CTD" id="5475"/>
<dbReference type="GO" id="GO:0004722">
    <property type="term" value="F:protein serine/threonine phosphatase activity"/>
    <property type="evidence" value="ECO:0000318"/>
    <property type="project" value="GO_Central"/>
</dbReference>
<evidence type="ECO:0000256" key="6">
    <source>
        <dbReference type="ARBA" id="ARBA00022837"/>
    </source>
</evidence>
<dbReference type="GeneID" id="427999"/>
<comment type="catalytic activity">
    <reaction evidence="8">
        <text>O-phospho-L-seryl-[protein] + H2O = L-seryl-[protein] + phosphate</text>
        <dbReference type="Rhea" id="RHEA:20629"/>
        <dbReference type="Rhea" id="RHEA-COMP:9863"/>
        <dbReference type="Rhea" id="RHEA-COMP:11604"/>
        <dbReference type="ChEBI" id="CHEBI:15377"/>
        <dbReference type="ChEBI" id="CHEBI:29999"/>
        <dbReference type="ChEBI" id="CHEBI:43474"/>
        <dbReference type="ChEBI" id="CHEBI:83421"/>
        <dbReference type="EC" id="3.1.3.16"/>
    </reaction>
</comment>
<dbReference type="InParanoid" id="E1BTX9"/>
<dbReference type="RefSeq" id="XP_015128345.1">
    <property type="nucleotide sequence ID" value="XM_015272859.4"/>
</dbReference>
<gene>
    <name evidence="11" type="primary">PPEF1</name>
</gene>
<dbReference type="InterPro" id="IPR029052">
    <property type="entry name" value="Metallo-depent_PP-like"/>
</dbReference>
<dbReference type="FunCoup" id="E1BTX9">
    <property type="interactions" value="248"/>
</dbReference>
<dbReference type="SUPFAM" id="SSF56300">
    <property type="entry name" value="Metallo-dependent phosphatases"/>
    <property type="match status" value="1"/>
</dbReference>
<dbReference type="GO" id="GO:0005509">
    <property type="term" value="F:calcium ion binding"/>
    <property type="evidence" value="ECO:0007669"/>
    <property type="project" value="InterPro"/>
</dbReference>
<evidence type="ECO:0000256" key="10">
    <source>
        <dbReference type="RuleBase" id="RU004273"/>
    </source>
</evidence>
<evidence type="ECO:0000313" key="12">
    <source>
        <dbReference type="Proteomes" id="UP000000539"/>
    </source>
</evidence>
<dbReference type="GO" id="GO:0050906">
    <property type="term" value="P:detection of stimulus involved in sensory perception"/>
    <property type="evidence" value="ECO:0007669"/>
    <property type="project" value="InterPro"/>
</dbReference>
<evidence type="ECO:0000256" key="9">
    <source>
        <dbReference type="ARBA" id="ARBA00048336"/>
    </source>
</evidence>
<dbReference type="Gene3D" id="1.10.238.10">
    <property type="entry name" value="EF-hand"/>
    <property type="match status" value="1"/>
</dbReference>
<dbReference type="RefSeq" id="XP_046759586.1">
    <property type="nucleotide sequence ID" value="XM_046903630.1"/>
</dbReference>
<dbReference type="GO" id="GO:0005829">
    <property type="term" value="C:cytosol"/>
    <property type="evidence" value="ECO:0000318"/>
    <property type="project" value="GO_Central"/>
</dbReference>
<dbReference type="AlphaFoldDB" id="E1BTX9"/>
<dbReference type="PROSITE" id="PS00125">
    <property type="entry name" value="SER_THR_PHOSPHATASE"/>
    <property type="match status" value="1"/>
</dbReference>
<evidence type="ECO:0000256" key="8">
    <source>
        <dbReference type="ARBA" id="ARBA00047761"/>
    </source>
</evidence>
<dbReference type="PaxDb" id="9031-ENSGALP00000026611"/>
<sequence length="632" mass="73496">MECTISTMGCNASAHYSKHKYNETAIKATVLIQRWYRCKRAQLEVRRRYSLTIFQSIEYADEQEQTQLSNFFTFMLEHCVHRGEVARTSTGSDVSPGTDSYVIKYEKIDVPDSYRGPRLSFPLDISHAKTLLNALKDRQLLHARYVLQLLCETRRVLKEKPNITHVSVSYFKEITICGDLHGNLDDLLLVFHKNGLPSENNPYVFNGDFVDRGKNSMEILIILFVFLLIYPNDFHLNRGNHEDYILNMKYGFAKEVLKKYKDHGKTILHHLQDIFSWLPLATIVNNKVLIVHGGISDTTDLDSLNLLERNKLKTLMKTRKLETDKKNQEEHSELTEKERKQVLDILWSDPNKQHGCTPNQRRGGGCYFGPDTTDQLLKRYNLKMLIRSHEFKPDGYDLTHNGKVITIFSASNYYEAGSNRGAYIRMNPDLVPHFIQYQVCACTDKKKNWERVKTIEQSALQNLQERIFVHKRKLMDTFAKCDCKNTGRISISDWAAVMESVLQLKLPWRMLRSRLVKTDPDGKVDYMSCFCYMDTARPMHQVQPTLVETLCKYRRDLQMIFNVLDEDRSGLISPNEFRKMWKIFSSYLGIHSHDEAVDKLAQSIDFNKDGNIDFSEFLEAFHVVHQLENKAA</sequence>
<dbReference type="RefSeq" id="XP_015128318.1">
    <property type="nucleotide sequence ID" value="XM_015272832.4"/>
</dbReference>
<dbReference type="RefSeq" id="XP_040516959.1">
    <property type="nucleotide sequence ID" value="XM_040661025.2"/>
</dbReference>
<dbReference type="Pfam" id="PF00149">
    <property type="entry name" value="Metallophos"/>
    <property type="match status" value="1"/>
</dbReference>
<dbReference type="GO" id="GO:0005506">
    <property type="term" value="F:iron ion binding"/>
    <property type="evidence" value="ECO:0007669"/>
    <property type="project" value="InterPro"/>
</dbReference>
<dbReference type="Bgee" id="ENSGALG00000016522">
    <property type="expression patterns" value="Expressed in testis and 11 other cell types or tissues"/>
</dbReference>
<dbReference type="RefSeq" id="XP_046764632.1">
    <property type="nucleotide sequence ID" value="XM_046908676.1"/>
</dbReference>
<dbReference type="Reactome" id="R-GGA-2514859">
    <property type="pathway name" value="Inactivation, recovery and regulation of the phototransduction cascade"/>
</dbReference>
<dbReference type="InterPro" id="IPR012008">
    <property type="entry name" value="Ser/Thr-Pase_EF-hand_contain"/>
</dbReference>
<accession>E1BTX9</accession>
<keyword evidence="4" id="KW-0677">Repeat</keyword>
<dbReference type="PROSITE" id="PS00018">
    <property type="entry name" value="EF_HAND_1"/>
    <property type="match status" value="2"/>
</dbReference>
<evidence type="ECO:0000256" key="1">
    <source>
        <dbReference type="ARBA" id="ARBA00001936"/>
    </source>
</evidence>
<dbReference type="RefSeq" id="XP_040516960.1">
    <property type="nucleotide sequence ID" value="XM_040661026.1"/>
</dbReference>
<dbReference type="Pfam" id="PF13499">
    <property type="entry name" value="EF-hand_7"/>
    <property type="match status" value="1"/>
</dbReference>
<dbReference type="PROSITE" id="PS50222">
    <property type="entry name" value="EF_HAND_2"/>
    <property type="match status" value="3"/>
</dbReference>
<dbReference type="RefSeq" id="XP_046764630.1">
    <property type="nucleotide sequence ID" value="XM_046908674.1"/>
</dbReference>
<organism evidence="11 12">
    <name type="scientific">Gallus gallus</name>
    <name type="common">Chicken</name>
    <dbReference type="NCBI Taxonomy" id="9031"/>
    <lineage>
        <taxon>Eukaryota</taxon>
        <taxon>Metazoa</taxon>
        <taxon>Chordata</taxon>
        <taxon>Craniata</taxon>
        <taxon>Vertebrata</taxon>
        <taxon>Euteleostomi</taxon>
        <taxon>Archelosauria</taxon>
        <taxon>Archosauria</taxon>
        <taxon>Dinosauria</taxon>
        <taxon>Saurischia</taxon>
        <taxon>Theropoda</taxon>
        <taxon>Coelurosauria</taxon>
        <taxon>Aves</taxon>
        <taxon>Neognathae</taxon>
        <taxon>Galloanserae</taxon>
        <taxon>Galliformes</taxon>
        <taxon>Phasianidae</taxon>
        <taxon>Phasianinae</taxon>
        <taxon>Gallus</taxon>
    </lineage>
</organism>
<dbReference type="Pfam" id="PF08321">
    <property type="entry name" value="PPP5"/>
    <property type="match status" value="1"/>
</dbReference>
<dbReference type="SMR" id="E1BTX9"/>
<evidence type="ECO:0000256" key="4">
    <source>
        <dbReference type="ARBA" id="ARBA00022737"/>
    </source>
</evidence>
<dbReference type="FunFam" id="3.60.21.10:FF:000049">
    <property type="entry name" value="Serine/threonine-protein phosphatase with EF-hands"/>
    <property type="match status" value="1"/>
</dbReference>
<dbReference type="STRING" id="9031.ENSGALP00000026611"/>
<dbReference type="Ensembl" id="ENSGALT00010007082.1">
    <property type="protein sequence ID" value="ENSGALP00010004286.1"/>
    <property type="gene ID" value="ENSGALG00010003030.1"/>
</dbReference>
<dbReference type="RefSeq" id="XP_004934741.1">
    <property type="nucleotide sequence ID" value="XM_004934684.5"/>
</dbReference>
<keyword evidence="12" id="KW-1185">Reference proteome</keyword>
<dbReference type="PIRSF" id="PIRSF000912">
    <property type="entry name" value="PPEF"/>
    <property type="match status" value="1"/>
</dbReference>
<dbReference type="PANTHER" id="PTHR45668:SF1">
    <property type="entry name" value="SERINE_THREONINE-PROTEIN PHOSPHATASE WITH EF-HANDS 1"/>
    <property type="match status" value="1"/>
</dbReference>
<dbReference type="InterPro" id="IPR002048">
    <property type="entry name" value="EF_hand_dom"/>
</dbReference>
<dbReference type="InterPro" id="IPR011992">
    <property type="entry name" value="EF-hand-dom_pair"/>
</dbReference>
<dbReference type="Gene3D" id="3.60.21.10">
    <property type="match status" value="1"/>
</dbReference>
<dbReference type="GO" id="GO:0030145">
    <property type="term" value="F:manganese ion binding"/>
    <property type="evidence" value="ECO:0007669"/>
    <property type="project" value="InterPro"/>
</dbReference>
<dbReference type="CDD" id="cd00051">
    <property type="entry name" value="EFh"/>
    <property type="match status" value="1"/>
</dbReference>
<dbReference type="RefSeq" id="XP_040516961.1">
    <property type="nucleotide sequence ID" value="XM_040661027.2"/>
</dbReference>
<dbReference type="Proteomes" id="UP000000539">
    <property type="component" value="Chromosome 1"/>
</dbReference>
<dbReference type="RefSeq" id="XP_040516958.1">
    <property type="nucleotide sequence ID" value="XM_040661024.2"/>
</dbReference>
<accession>A0A1D5P1V1</accession>
<dbReference type="RefSeq" id="XP_046759590.1">
    <property type="nucleotide sequence ID" value="XM_046903634.1"/>
</dbReference>
<dbReference type="InterPro" id="IPR013235">
    <property type="entry name" value="PPP_dom"/>
</dbReference>
<proteinExistence type="inferred from homology"/>
<comment type="catalytic activity">
    <reaction evidence="9 10">
        <text>O-phospho-L-threonyl-[protein] + H2O = L-threonyl-[protein] + phosphate</text>
        <dbReference type="Rhea" id="RHEA:47004"/>
        <dbReference type="Rhea" id="RHEA-COMP:11060"/>
        <dbReference type="Rhea" id="RHEA-COMP:11605"/>
        <dbReference type="ChEBI" id="CHEBI:15377"/>
        <dbReference type="ChEBI" id="CHEBI:30013"/>
        <dbReference type="ChEBI" id="CHEBI:43474"/>
        <dbReference type="ChEBI" id="CHEBI:61977"/>
        <dbReference type="EC" id="3.1.3.16"/>
    </reaction>
</comment>
<dbReference type="RefSeq" id="XP_040503882.1">
    <property type="nucleotide sequence ID" value="XM_040647948.1"/>
</dbReference>
<name>E1BTX9_CHICK</name>
<comment type="cofactor">
    <cofactor evidence="1">
        <name>Mn(2+)</name>
        <dbReference type="ChEBI" id="CHEBI:29035"/>
    </cofactor>
</comment>
<dbReference type="InterPro" id="IPR018247">
    <property type="entry name" value="EF_Hand_1_Ca_BS"/>
</dbReference>
<evidence type="ECO:0000256" key="7">
    <source>
        <dbReference type="ARBA" id="ARBA00023211"/>
    </source>
</evidence>
<keyword evidence="7" id="KW-0464">Manganese</keyword>
<dbReference type="eggNOG" id="KOG0377">
    <property type="taxonomic scope" value="Eukaryota"/>
</dbReference>
<dbReference type="RefSeq" id="XP_046759582.1">
    <property type="nucleotide sequence ID" value="XM_046903626.1"/>
</dbReference>
<dbReference type="RefSeq" id="XP_004934742.1">
    <property type="nucleotide sequence ID" value="XM_004934685.5"/>
</dbReference>
<dbReference type="SMART" id="SM00054">
    <property type="entry name" value="EFh"/>
    <property type="match status" value="3"/>
</dbReference>
<evidence type="ECO:0000313" key="11">
    <source>
        <dbReference type="Ensembl" id="ENSGALP00010004286.1"/>
    </source>
</evidence>
<dbReference type="KEGG" id="gga:427999"/>
<dbReference type="RefSeq" id="XP_040516963.1">
    <property type="nucleotide sequence ID" value="XM_040661029.2"/>
</dbReference>
<keyword evidence="5 10" id="KW-0378">Hydrolase</keyword>
<comment type="similarity">
    <text evidence="2 10">Belongs to the PPP phosphatase family.</text>
</comment>
<reference evidence="11" key="3">
    <citation type="submission" date="2025-09" db="UniProtKB">
        <authorList>
            <consortium name="Ensembl"/>
        </authorList>
    </citation>
    <scope>IDENTIFICATION</scope>
    <source>
        <strain evidence="11">broiler</strain>
    </source>
</reference>
<dbReference type="InterPro" id="IPR006186">
    <property type="entry name" value="Ser/Thr-sp_prot-phosphatase"/>
</dbReference>
<evidence type="ECO:0000256" key="2">
    <source>
        <dbReference type="ARBA" id="ARBA00008294"/>
    </source>
</evidence>
<dbReference type="GeneTree" id="ENSGT00940000159830"/>
<reference evidence="11" key="1">
    <citation type="submission" date="2020-11" db="EMBL/GenBank/DDBJ databases">
        <title>Gallus gallus (Chicken) genome, bGalGal1, GRCg7b, maternal haplotype autosomes + Z &amp; W.</title>
        <authorList>
            <person name="Warren W."/>
            <person name="Formenti G."/>
            <person name="Fedrigo O."/>
            <person name="Haase B."/>
            <person name="Mountcastle J."/>
            <person name="Balacco J."/>
            <person name="Tracey A."/>
            <person name="Schneider V."/>
            <person name="Okimoto R."/>
            <person name="Cheng H."/>
            <person name="Hawken R."/>
            <person name="Howe K."/>
            <person name="Jarvis E.D."/>
        </authorList>
    </citation>
    <scope>NUCLEOTIDE SEQUENCE [LARGE SCALE GENOMIC DNA]</scope>
    <source>
        <strain evidence="11">Broiler</strain>
    </source>
</reference>